<accession>A0A5N6KPF8</accession>
<dbReference type="AlphaFoldDB" id="A0A5N6KPF8"/>
<name>A0A5N6KPF8_9ROSI</name>
<evidence type="ECO:0000313" key="2">
    <source>
        <dbReference type="Proteomes" id="UP000327013"/>
    </source>
</evidence>
<organism evidence="1 2">
    <name type="scientific">Carpinus fangiana</name>
    <dbReference type="NCBI Taxonomy" id="176857"/>
    <lineage>
        <taxon>Eukaryota</taxon>
        <taxon>Viridiplantae</taxon>
        <taxon>Streptophyta</taxon>
        <taxon>Embryophyta</taxon>
        <taxon>Tracheophyta</taxon>
        <taxon>Spermatophyta</taxon>
        <taxon>Magnoliopsida</taxon>
        <taxon>eudicotyledons</taxon>
        <taxon>Gunneridae</taxon>
        <taxon>Pentapetalae</taxon>
        <taxon>rosids</taxon>
        <taxon>fabids</taxon>
        <taxon>Fagales</taxon>
        <taxon>Betulaceae</taxon>
        <taxon>Carpinus</taxon>
    </lineage>
</organism>
<dbReference type="EMBL" id="VIBQ01000009">
    <property type="protein sequence ID" value="KAB8336960.1"/>
    <property type="molecule type" value="Genomic_DNA"/>
</dbReference>
<protein>
    <submittedName>
        <fullName evidence="1">Uncharacterized protein</fullName>
    </submittedName>
</protein>
<evidence type="ECO:0000313" key="1">
    <source>
        <dbReference type="EMBL" id="KAB8336960.1"/>
    </source>
</evidence>
<keyword evidence="2" id="KW-1185">Reference proteome</keyword>
<sequence>MKTAQRSACTIAHNRLFTTDHPMSMYHNQYIPGRPPCQNSFGYSSLKNQVKARRVKTTL</sequence>
<gene>
    <name evidence="1" type="ORF">FH972_021264</name>
</gene>
<proteinExistence type="predicted"/>
<dbReference type="Proteomes" id="UP000327013">
    <property type="component" value="Unassembled WGS sequence"/>
</dbReference>
<reference evidence="1 2" key="1">
    <citation type="submission" date="2019-06" db="EMBL/GenBank/DDBJ databases">
        <title>A chromosomal-level reference genome of Carpinus fangiana (Coryloideae, Betulaceae).</title>
        <authorList>
            <person name="Yang X."/>
            <person name="Wang Z."/>
            <person name="Zhang L."/>
            <person name="Hao G."/>
            <person name="Liu J."/>
            <person name="Yang Y."/>
        </authorList>
    </citation>
    <scope>NUCLEOTIDE SEQUENCE [LARGE SCALE GENOMIC DNA]</scope>
    <source>
        <strain evidence="1">Cfa_2016G</strain>
        <tissue evidence="1">Leaf</tissue>
    </source>
</reference>
<comment type="caution">
    <text evidence="1">The sequence shown here is derived from an EMBL/GenBank/DDBJ whole genome shotgun (WGS) entry which is preliminary data.</text>
</comment>